<organism evidence="6 7">
    <name type="scientific">Agrobacterium leguminum</name>
    <dbReference type="NCBI Taxonomy" id="2792015"/>
    <lineage>
        <taxon>Bacteria</taxon>
        <taxon>Pseudomonadati</taxon>
        <taxon>Pseudomonadota</taxon>
        <taxon>Alphaproteobacteria</taxon>
        <taxon>Hyphomicrobiales</taxon>
        <taxon>Rhizobiaceae</taxon>
        <taxon>Rhizobium/Agrobacterium group</taxon>
        <taxon>Agrobacterium</taxon>
    </lineage>
</organism>
<evidence type="ECO:0000256" key="3">
    <source>
        <dbReference type="PROSITE-ProRule" id="PRU00284"/>
    </source>
</evidence>
<keyword evidence="3" id="KW-0807">Transducer</keyword>
<protein>
    <submittedName>
        <fullName evidence="6">Methyl-accepting chemotaxis protein</fullName>
    </submittedName>
</protein>
<dbReference type="RefSeq" id="WP_269832238.1">
    <property type="nucleotide sequence ID" value="NZ_JAPZLT010000011.1"/>
</dbReference>
<dbReference type="Proteomes" id="UP001151309">
    <property type="component" value="Unassembled WGS sequence"/>
</dbReference>
<dbReference type="InterPro" id="IPR004089">
    <property type="entry name" value="MCPsignal_dom"/>
</dbReference>
<dbReference type="PANTHER" id="PTHR43531">
    <property type="entry name" value="PROTEIN ICFG"/>
    <property type="match status" value="1"/>
</dbReference>
<dbReference type="Pfam" id="PF00672">
    <property type="entry name" value="HAMP"/>
    <property type="match status" value="1"/>
</dbReference>
<keyword evidence="1" id="KW-0145">Chemotaxis</keyword>
<dbReference type="PANTHER" id="PTHR43531:SF11">
    <property type="entry name" value="METHYL-ACCEPTING CHEMOTAXIS PROTEIN 3"/>
    <property type="match status" value="1"/>
</dbReference>
<evidence type="ECO:0000259" key="5">
    <source>
        <dbReference type="PROSITE" id="PS50885"/>
    </source>
</evidence>
<gene>
    <name evidence="6" type="ORF">O9X94_19200</name>
</gene>
<sequence>MTVATMVFTSRMFAPLTRLSEATKRVAQGHLSETVADQARRDEIGALATNLEAFRESLLRQRGIERDAAENRAKIEEERRQSLADKELRTRSLEVVIQEIGDGLTKLSNSELTHNVTGEFPEEMQRLKEDFNRAVVALGRVLSSIHQSSQSVTNAAVELRSSADELARRTERQALAVSETAISIDQLNRSIGVQKEKAESAHAIAKDTLEESHASRAVMGRVMDAMAEIQSSSGEINSIIGVIDDIAFQTNLLALNAGVEAARAGEVGQGFAVVAHEVRELAQRSSASAKEIGALLSKANHNVARGVNLVGQAAGKIDGIAESVGSISDRIEDLMNVTREDVLTLKQIATSVSEIDGTTQQNAAMVEENTAAIHGLVLQLSDVDRQLKIFKLPDGTSVAEAKRRLKLVEK</sequence>
<feature type="domain" description="HAMP" evidence="5">
    <location>
        <begin position="91"/>
        <end position="143"/>
    </location>
</feature>
<dbReference type="CDD" id="cd06225">
    <property type="entry name" value="HAMP"/>
    <property type="match status" value="1"/>
</dbReference>
<dbReference type="InterPro" id="IPR051310">
    <property type="entry name" value="MCP_chemotaxis"/>
</dbReference>
<dbReference type="Gene3D" id="1.10.287.950">
    <property type="entry name" value="Methyl-accepting chemotaxis protein"/>
    <property type="match status" value="1"/>
</dbReference>
<dbReference type="EMBL" id="JAPZLT010000011">
    <property type="protein sequence ID" value="MCZ7911456.1"/>
    <property type="molecule type" value="Genomic_DNA"/>
</dbReference>
<accession>A0A9X3QWL5</accession>
<dbReference type="SMART" id="SM00283">
    <property type="entry name" value="MA"/>
    <property type="match status" value="1"/>
</dbReference>
<dbReference type="Gene3D" id="1.10.8.500">
    <property type="entry name" value="HAMP domain in histidine kinase"/>
    <property type="match status" value="1"/>
</dbReference>
<proteinExistence type="inferred from homology"/>
<reference evidence="6" key="1">
    <citation type="submission" date="2022-12" db="EMBL/GenBank/DDBJ databases">
        <title>Draft genome sequences of 22 rhizogenic Agrobacterium biovar 1 strains, the causative agent of hairy root disease.</title>
        <authorList>
            <person name="Kim N."/>
            <person name="Vargas P."/>
            <person name="Rediers H."/>
        </authorList>
    </citation>
    <scope>NUCLEOTIDE SEQUENCE</scope>
    <source>
        <strain evidence="6">ST07.17.026</strain>
    </source>
</reference>
<evidence type="ECO:0000313" key="6">
    <source>
        <dbReference type="EMBL" id="MCZ7911456.1"/>
    </source>
</evidence>
<evidence type="ECO:0000256" key="1">
    <source>
        <dbReference type="ARBA" id="ARBA00022500"/>
    </source>
</evidence>
<dbReference type="SMART" id="SM00304">
    <property type="entry name" value="HAMP"/>
    <property type="match status" value="2"/>
</dbReference>
<evidence type="ECO:0000313" key="7">
    <source>
        <dbReference type="Proteomes" id="UP001151309"/>
    </source>
</evidence>
<keyword evidence="7" id="KW-1185">Reference proteome</keyword>
<dbReference type="GO" id="GO:0007165">
    <property type="term" value="P:signal transduction"/>
    <property type="evidence" value="ECO:0007669"/>
    <property type="project" value="UniProtKB-KW"/>
</dbReference>
<dbReference type="Pfam" id="PF00015">
    <property type="entry name" value="MCPsignal"/>
    <property type="match status" value="1"/>
</dbReference>
<dbReference type="GO" id="GO:0006935">
    <property type="term" value="P:chemotaxis"/>
    <property type="evidence" value="ECO:0007669"/>
    <property type="project" value="UniProtKB-KW"/>
</dbReference>
<evidence type="ECO:0000256" key="2">
    <source>
        <dbReference type="ARBA" id="ARBA00029447"/>
    </source>
</evidence>
<dbReference type="PROSITE" id="PS50111">
    <property type="entry name" value="CHEMOTAXIS_TRANSDUC_2"/>
    <property type="match status" value="1"/>
</dbReference>
<comment type="caution">
    <text evidence="6">The sequence shown here is derived from an EMBL/GenBank/DDBJ whole genome shotgun (WGS) entry which is preliminary data.</text>
</comment>
<feature type="domain" description="Methyl-accepting transducer" evidence="4">
    <location>
        <begin position="148"/>
        <end position="377"/>
    </location>
</feature>
<comment type="similarity">
    <text evidence="2">Belongs to the methyl-accepting chemotaxis (MCP) protein family.</text>
</comment>
<name>A0A9X3QWL5_9HYPH</name>
<dbReference type="SUPFAM" id="SSF158472">
    <property type="entry name" value="HAMP domain-like"/>
    <property type="match status" value="1"/>
</dbReference>
<dbReference type="PROSITE" id="PS50885">
    <property type="entry name" value="HAMP"/>
    <property type="match status" value="2"/>
</dbReference>
<dbReference type="GO" id="GO:0016020">
    <property type="term" value="C:membrane"/>
    <property type="evidence" value="ECO:0007669"/>
    <property type="project" value="InterPro"/>
</dbReference>
<evidence type="ECO:0000259" key="4">
    <source>
        <dbReference type="PROSITE" id="PS50111"/>
    </source>
</evidence>
<dbReference type="AlphaFoldDB" id="A0A9X3QWL5"/>
<dbReference type="InterPro" id="IPR003660">
    <property type="entry name" value="HAMP_dom"/>
</dbReference>
<feature type="domain" description="HAMP" evidence="5">
    <location>
        <begin position="10"/>
        <end position="63"/>
    </location>
</feature>
<dbReference type="SUPFAM" id="SSF58104">
    <property type="entry name" value="Methyl-accepting chemotaxis protein (MCP) signaling domain"/>
    <property type="match status" value="1"/>
</dbReference>